<dbReference type="GO" id="GO:0016491">
    <property type="term" value="F:oxidoreductase activity"/>
    <property type="evidence" value="ECO:0007669"/>
    <property type="project" value="InterPro"/>
</dbReference>
<protein>
    <recommendedName>
        <fullName evidence="3">Tyrosinase copper-binding domain-containing protein</fullName>
    </recommendedName>
</protein>
<dbReference type="InterPro" id="IPR050316">
    <property type="entry name" value="Tyrosinase/Hemocyanin"/>
</dbReference>
<evidence type="ECO:0000313" key="5">
    <source>
        <dbReference type="Proteomes" id="UP000693981"/>
    </source>
</evidence>
<evidence type="ECO:0000313" key="4">
    <source>
        <dbReference type="EMBL" id="KAG7397026.1"/>
    </source>
</evidence>
<reference evidence="4" key="1">
    <citation type="submission" date="2021-02" db="EMBL/GenBank/DDBJ databases">
        <authorList>
            <person name="Palmer J.M."/>
        </authorList>
    </citation>
    <scope>NUCLEOTIDE SEQUENCE</scope>
    <source>
        <strain evidence="4">SCRP23</strain>
    </source>
</reference>
<evidence type="ECO:0000259" key="3">
    <source>
        <dbReference type="Pfam" id="PF00264"/>
    </source>
</evidence>
<evidence type="ECO:0000256" key="2">
    <source>
        <dbReference type="SAM" id="SignalP"/>
    </source>
</evidence>
<evidence type="ECO:0000256" key="1">
    <source>
        <dbReference type="ARBA" id="ARBA00023008"/>
    </source>
</evidence>
<sequence length="501" mass="54044">MIPMAVRLLASLAVFGLVLVAAEPQAQSTRVRKSWATYTSDEKELYLSAVEKAMTSGNHLLFTQTYMDSGSLAQVVNTCGAPAWYRKWLFGYETMLRSLDSTFSEITLPYWDIFEDAAKRMSTSTQCSGIESCSPILQDFGGCEGEEYSVGDYVVNGVKVVGANCANSSVAAHACTSSSECENCIPRGDWDIDGSSLEFGPTTFVDLLRQANDASSDSSSSGSAMDTLREAIQKSVQLTLHSLLGGVYETRAAAFDPIFVNHYATLDMVYQFFQSCNQSIALTGSCAGNGGFKVSPTATIPMKIDDTSVEKHSELSDFFENAGTTFKNVNSLPVKYEVDAFLQNMLKEFSLECDSETSATGAISYATKKSTFEDADGINSLVDAFALCDQTSSLKGTTVWEPSAFIACELLASLQNGVFTNFSTPVRDFFGVTQDDLPKCVDELAAVATLEVTVKPSTTCQNAIMEVASIDTGDFKTVTDGFAIVTRGAEDGNVRYMNPST</sequence>
<gene>
    <name evidence="4" type="ORF">PHYBOEH_001360</name>
</gene>
<feature type="chain" id="PRO_5035848300" description="Tyrosinase copper-binding domain-containing protein" evidence="2">
    <location>
        <begin position="29"/>
        <end position="501"/>
    </location>
</feature>
<accession>A0A8T1WU85</accession>
<dbReference type="Pfam" id="PF00264">
    <property type="entry name" value="Tyrosinase"/>
    <property type="match status" value="1"/>
</dbReference>
<dbReference type="OrthoDB" id="6132182at2759"/>
<keyword evidence="2" id="KW-0732">Signal</keyword>
<dbReference type="PANTHER" id="PTHR11474:SF126">
    <property type="entry name" value="TYROSINASE-LIKE PROTEIN TYR-1-RELATED"/>
    <property type="match status" value="1"/>
</dbReference>
<feature type="signal peptide" evidence="2">
    <location>
        <begin position="1"/>
        <end position="28"/>
    </location>
</feature>
<dbReference type="Proteomes" id="UP000693981">
    <property type="component" value="Unassembled WGS sequence"/>
</dbReference>
<proteinExistence type="predicted"/>
<keyword evidence="5" id="KW-1185">Reference proteome</keyword>
<feature type="domain" description="Tyrosinase copper-binding" evidence="3">
    <location>
        <begin position="82"/>
        <end position="274"/>
    </location>
</feature>
<dbReference type="EMBL" id="JAGDFL010000129">
    <property type="protein sequence ID" value="KAG7397026.1"/>
    <property type="molecule type" value="Genomic_DNA"/>
</dbReference>
<keyword evidence="1" id="KW-0186">Copper</keyword>
<organism evidence="4 5">
    <name type="scientific">Phytophthora boehmeriae</name>
    <dbReference type="NCBI Taxonomy" id="109152"/>
    <lineage>
        <taxon>Eukaryota</taxon>
        <taxon>Sar</taxon>
        <taxon>Stramenopiles</taxon>
        <taxon>Oomycota</taxon>
        <taxon>Peronosporomycetes</taxon>
        <taxon>Peronosporales</taxon>
        <taxon>Peronosporaceae</taxon>
        <taxon>Phytophthora</taxon>
    </lineage>
</organism>
<dbReference type="PANTHER" id="PTHR11474">
    <property type="entry name" value="TYROSINASE FAMILY MEMBER"/>
    <property type="match status" value="1"/>
</dbReference>
<dbReference type="InterPro" id="IPR002227">
    <property type="entry name" value="Tyrosinase_Cu-bd"/>
</dbReference>
<name>A0A8T1WU85_9STRA</name>
<dbReference type="AlphaFoldDB" id="A0A8T1WU85"/>
<comment type="caution">
    <text evidence="4">The sequence shown here is derived from an EMBL/GenBank/DDBJ whole genome shotgun (WGS) entry which is preliminary data.</text>
</comment>